<dbReference type="CDD" id="cd06267">
    <property type="entry name" value="PBP1_LacI_sugar_binding-like"/>
    <property type="match status" value="1"/>
</dbReference>
<dbReference type="GO" id="GO:0000976">
    <property type="term" value="F:transcription cis-regulatory region binding"/>
    <property type="evidence" value="ECO:0007669"/>
    <property type="project" value="TreeGrafter"/>
</dbReference>
<dbReference type="InterPro" id="IPR001761">
    <property type="entry name" value="Peripla_BP/Lac1_sug-bd_dom"/>
</dbReference>
<dbReference type="OrthoDB" id="891936at2"/>
<dbReference type="PANTHER" id="PTHR30146:SF109">
    <property type="entry name" value="HTH-TYPE TRANSCRIPTIONAL REGULATOR GALS"/>
    <property type="match status" value="1"/>
</dbReference>
<evidence type="ECO:0000256" key="3">
    <source>
        <dbReference type="ARBA" id="ARBA00023163"/>
    </source>
</evidence>
<feature type="domain" description="HTH lacI-type" evidence="4">
    <location>
        <begin position="4"/>
        <end position="58"/>
    </location>
</feature>
<evidence type="ECO:0000256" key="1">
    <source>
        <dbReference type="ARBA" id="ARBA00023015"/>
    </source>
</evidence>
<keyword evidence="3" id="KW-0804">Transcription</keyword>
<dbReference type="PANTHER" id="PTHR30146">
    <property type="entry name" value="LACI-RELATED TRANSCRIPTIONAL REPRESSOR"/>
    <property type="match status" value="1"/>
</dbReference>
<keyword evidence="6" id="KW-1185">Reference proteome</keyword>
<dbReference type="Pfam" id="PF00356">
    <property type="entry name" value="LacI"/>
    <property type="match status" value="1"/>
</dbReference>
<evidence type="ECO:0000313" key="6">
    <source>
        <dbReference type="Proteomes" id="UP000240357"/>
    </source>
</evidence>
<dbReference type="Pfam" id="PF00532">
    <property type="entry name" value="Peripla_BP_1"/>
    <property type="match status" value="1"/>
</dbReference>
<organism evidence="5 6">
    <name type="scientific">Adhaeribacter arboris</name>
    <dbReference type="NCBI Taxonomy" id="2072846"/>
    <lineage>
        <taxon>Bacteria</taxon>
        <taxon>Pseudomonadati</taxon>
        <taxon>Bacteroidota</taxon>
        <taxon>Cytophagia</taxon>
        <taxon>Cytophagales</taxon>
        <taxon>Hymenobacteraceae</taxon>
        <taxon>Adhaeribacter</taxon>
    </lineage>
</organism>
<dbReference type="EMBL" id="PYFT01000001">
    <property type="protein sequence ID" value="PSR54015.1"/>
    <property type="molecule type" value="Genomic_DNA"/>
</dbReference>
<keyword evidence="1" id="KW-0805">Transcription regulation</keyword>
<dbReference type="AlphaFoldDB" id="A0A2T2YES3"/>
<proteinExistence type="predicted"/>
<name>A0A2T2YES3_9BACT</name>
<gene>
    <name evidence="5" type="ORF">AHMF7605_11025</name>
</gene>
<dbReference type="InterPro" id="IPR028082">
    <property type="entry name" value="Peripla_BP_I"/>
</dbReference>
<evidence type="ECO:0000259" key="4">
    <source>
        <dbReference type="PROSITE" id="PS50932"/>
    </source>
</evidence>
<dbReference type="SMART" id="SM00354">
    <property type="entry name" value="HTH_LACI"/>
    <property type="match status" value="1"/>
</dbReference>
<accession>A0A2T2YES3</accession>
<dbReference type="Proteomes" id="UP000240357">
    <property type="component" value="Unassembled WGS sequence"/>
</dbReference>
<sequence length="338" mass="37253">MEKVTIKKLAEELNLSASTISRALQDSYQIGSQTKQRVLERAAQLNYVPNYHASGLRKKVSKTIAVVIPEVADSFFAQAINGIEAVAQDSGFHVLIYLTHESSAKEQAILKEFQNGRVDGVLLSITAETTHYNYIQELITRGIPLVLFDRVCEDMLTTKITTNDFESSYLATKHLMDCGCHSIALLSASNSLAISKNRLAGYKQALTDRGRHFKENIVVECSKIEGKNYLLIKELLSRPDRPDGIMATVEKQATSIYQVCRELNLPIPEKVKVVGFSNLQSAAYLNPALTTITQPAFAMGKAAATSLFKALKRTNGSIVAESQVLSSVLHVRDSTCRL</sequence>
<dbReference type="CDD" id="cd01392">
    <property type="entry name" value="HTH_LacI"/>
    <property type="match status" value="1"/>
</dbReference>
<comment type="caution">
    <text evidence="5">The sequence shown here is derived from an EMBL/GenBank/DDBJ whole genome shotgun (WGS) entry which is preliminary data.</text>
</comment>
<protein>
    <submittedName>
        <fullName evidence="5">LacI family transcriptional regulator</fullName>
    </submittedName>
</protein>
<dbReference type="InterPro" id="IPR010982">
    <property type="entry name" value="Lambda_DNA-bd_dom_sf"/>
</dbReference>
<dbReference type="Gene3D" id="3.40.50.2300">
    <property type="match status" value="2"/>
</dbReference>
<dbReference type="GO" id="GO:0003700">
    <property type="term" value="F:DNA-binding transcription factor activity"/>
    <property type="evidence" value="ECO:0007669"/>
    <property type="project" value="TreeGrafter"/>
</dbReference>
<dbReference type="SUPFAM" id="SSF53822">
    <property type="entry name" value="Periplasmic binding protein-like I"/>
    <property type="match status" value="1"/>
</dbReference>
<dbReference type="SUPFAM" id="SSF47413">
    <property type="entry name" value="lambda repressor-like DNA-binding domains"/>
    <property type="match status" value="1"/>
</dbReference>
<dbReference type="InterPro" id="IPR000843">
    <property type="entry name" value="HTH_LacI"/>
</dbReference>
<dbReference type="PROSITE" id="PS50932">
    <property type="entry name" value="HTH_LACI_2"/>
    <property type="match status" value="1"/>
</dbReference>
<evidence type="ECO:0000256" key="2">
    <source>
        <dbReference type="ARBA" id="ARBA00023125"/>
    </source>
</evidence>
<reference evidence="5 6" key="1">
    <citation type="submission" date="2018-03" db="EMBL/GenBank/DDBJ databases">
        <title>Adhaeribacter sp. HMF7605 Genome sequencing and assembly.</title>
        <authorList>
            <person name="Kang H."/>
            <person name="Kang J."/>
            <person name="Cha I."/>
            <person name="Kim H."/>
            <person name="Joh K."/>
        </authorList>
    </citation>
    <scope>NUCLEOTIDE SEQUENCE [LARGE SCALE GENOMIC DNA]</scope>
    <source>
        <strain evidence="5 6">HMF7605</strain>
    </source>
</reference>
<keyword evidence="2" id="KW-0238">DNA-binding</keyword>
<dbReference type="Gene3D" id="1.10.260.40">
    <property type="entry name" value="lambda repressor-like DNA-binding domains"/>
    <property type="match status" value="1"/>
</dbReference>
<dbReference type="RefSeq" id="WP_106929251.1">
    <property type="nucleotide sequence ID" value="NZ_PYFT01000001.1"/>
</dbReference>
<evidence type="ECO:0000313" key="5">
    <source>
        <dbReference type="EMBL" id="PSR54015.1"/>
    </source>
</evidence>